<gene>
    <name evidence="2" type="ORF">BFW38_09275</name>
</gene>
<dbReference type="SUPFAM" id="SSF52833">
    <property type="entry name" value="Thioredoxin-like"/>
    <property type="match status" value="1"/>
</dbReference>
<dbReference type="EMBL" id="MDTQ01000001">
    <property type="protein sequence ID" value="ODC03704.1"/>
    <property type="molecule type" value="Genomic_DNA"/>
</dbReference>
<comment type="caution">
    <text evidence="2">The sequence shown here is derived from an EMBL/GenBank/DDBJ whole genome shotgun (WGS) entry which is preliminary data.</text>
</comment>
<dbReference type="Pfam" id="PF01323">
    <property type="entry name" value="DSBA"/>
    <property type="match status" value="1"/>
</dbReference>
<dbReference type="AlphaFoldDB" id="A0A1E2V9P9"/>
<dbReference type="InterPro" id="IPR036249">
    <property type="entry name" value="Thioredoxin-like_sf"/>
</dbReference>
<dbReference type="GO" id="GO:0016491">
    <property type="term" value="F:oxidoreductase activity"/>
    <property type="evidence" value="ECO:0007669"/>
    <property type="project" value="InterPro"/>
</dbReference>
<accession>A0A1E2V9P9</accession>
<dbReference type="OrthoDB" id="9799122at2"/>
<name>A0A1E2V9P9_9GAMM</name>
<proteinExistence type="predicted"/>
<dbReference type="STRING" id="197479.BFW38_09275"/>
<evidence type="ECO:0000313" key="2">
    <source>
        <dbReference type="EMBL" id="ODC03704.1"/>
    </source>
</evidence>
<reference evidence="2 3" key="1">
    <citation type="submission" date="2016-08" db="EMBL/GenBank/DDBJ databases">
        <authorList>
            <person name="Seilhamer J.J."/>
        </authorList>
    </citation>
    <scope>NUCLEOTIDE SEQUENCE [LARGE SCALE GENOMIC DNA]</scope>
    <source>
        <strain evidence="2 3">PH27A</strain>
    </source>
</reference>
<sequence>MERFMAAVALRIDIVSDIVCPWCYVGYGALKQALKQLEGQVDATIYWHAYELNPDMPSGGELLEDYLYRVLAHNDSLRQAVRQEIEAQAALVGVPIDYERVKRVYNTFDAHRLLLWAGATAGPEAQTALQEALFEHYFEDGDDPCSPEVLLTAVVQAGLDTEEALAIIDSDIGRDAVQANHQRLHEMGITSVPAWIINEHHWLQGALSVEEFVQALNDAANV</sequence>
<dbReference type="PANTHER" id="PTHR13887:SF41">
    <property type="entry name" value="THIOREDOXIN SUPERFAMILY PROTEIN"/>
    <property type="match status" value="1"/>
</dbReference>
<evidence type="ECO:0000259" key="1">
    <source>
        <dbReference type="Pfam" id="PF01323"/>
    </source>
</evidence>
<dbReference type="Gene3D" id="3.40.30.10">
    <property type="entry name" value="Glutaredoxin"/>
    <property type="match status" value="1"/>
</dbReference>
<dbReference type="InterPro" id="IPR001853">
    <property type="entry name" value="DSBA-like_thioredoxin_dom"/>
</dbReference>
<keyword evidence="3" id="KW-1185">Reference proteome</keyword>
<dbReference type="Proteomes" id="UP000094291">
    <property type="component" value="Unassembled WGS sequence"/>
</dbReference>
<dbReference type="PANTHER" id="PTHR13887">
    <property type="entry name" value="GLUTATHIONE S-TRANSFERASE KAPPA"/>
    <property type="match status" value="1"/>
</dbReference>
<protein>
    <recommendedName>
        <fullName evidence="1">DSBA-like thioredoxin domain-containing protein</fullName>
    </recommendedName>
</protein>
<dbReference type="CDD" id="cd03024">
    <property type="entry name" value="DsbA_FrnE"/>
    <property type="match status" value="1"/>
</dbReference>
<organism evidence="2 3">
    <name type="scientific">Terasakiispira papahanaumokuakeensis</name>
    <dbReference type="NCBI Taxonomy" id="197479"/>
    <lineage>
        <taxon>Bacteria</taxon>
        <taxon>Pseudomonadati</taxon>
        <taxon>Pseudomonadota</taxon>
        <taxon>Gammaproteobacteria</taxon>
        <taxon>Oceanospirillales</taxon>
        <taxon>Terasakiispira</taxon>
    </lineage>
</organism>
<feature type="domain" description="DSBA-like thioredoxin" evidence="1">
    <location>
        <begin position="12"/>
        <end position="216"/>
    </location>
</feature>
<evidence type="ECO:0000313" key="3">
    <source>
        <dbReference type="Proteomes" id="UP000094291"/>
    </source>
</evidence>